<name>A0A1H6HMA3_RUMFL</name>
<dbReference type="PANTHER" id="PTHR30448:SF0">
    <property type="entry name" value="RNASE ADAPTER PROTEIN RAPZ"/>
    <property type="match status" value="1"/>
</dbReference>
<evidence type="ECO:0000313" key="8">
    <source>
        <dbReference type="Proteomes" id="UP000183190"/>
    </source>
</evidence>
<keyword evidence="1 4" id="KW-0547">Nucleotide-binding</keyword>
<dbReference type="GO" id="GO:0005524">
    <property type="term" value="F:ATP binding"/>
    <property type="evidence" value="ECO:0007669"/>
    <property type="project" value="UniProtKB-UniRule"/>
</dbReference>
<reference evidence="7 8" key="1">
    <citation type="submission" date="2016-10" db="EMBL/GenBank/DDBJ databases">
        <authorList>
            <person name="de Groot N.N."/>
        </authorList>
    </citation>
    <scope>NUCLEOTIDE SEQUENCE [LARGE SCALE GENOMIC DNA]</scope>
    <source>
        <strain evidence="7 8">YAD2003</strain>
    </source>
</reference>
<evidence type="ECO:0000256" key="2">
    <source>
        <dbReference type="ARBA" id="ARBA00022840"/>
    </source>
</evidence>
<dbReference type="PANTHER" id="PTHR30448">
    <property type="entry name" value="RNASE ADAPTER PROTEIN RAPZ"/>
    <property type="match status" value="1"/>
</dbReference>
<dbReference type="Pfam" id="PF03668">
    <property type="entry name" value="RapZ-like_N"/>
    <property type="match status" value="1"/>
</dbReference>
<evidence type="ECO:0000256" key="1">
    <source>
        <dbReference type="ARBA" id="ARBA00022741"/>
    </source>
</evidence>
<dbReference type="RefSeq" id="WP_074713924.1">
    <property type="nucleotide sequence ID" value="NZ_FNWV01000001.1"/>
</dbReference>
<evidence type="ECO:0000256" key="3">
    <source>
        <dbReference type="ARBA" id="ARBA00023134"/>
    </source>
</evidence>
<accession>A0A1H6HMA3</accession>
<organism evidence="7 8">
    <name type="scientific">Ruminococcus flavefaciens</name>
    <dbReference type="NCBI Taxonomy" id="1265"/>
    <lineage>
        <taxon>Bacteria</taxon>
        <taxon>Bacillati</taxon>
        <taxon>Bacillota</taxon>
        <taxon>Clostridia</taxon>
        <taxon>Eubacteriales</taxon>
        <taxon>Oscillospiraceae</taxon>
        <taxon>Ruminococcus</taxon>
    </lineage>
</organism>
<keyword evidence="3 4" id="KW-0342">GTP-binding</keyword>
<dbReference type="Pfam" id="PF22740">
    <property type="entry name" value="PapZ_C"/>
    <property type="match status" value="1"/>
</dbReference>
<dbReference type="HAMAP" id="MF_00636">
    <property type="entry name" value="RapZ_like"/>
    <property type="match status" value="1"/>
</dbReference>
<dbReference type="GO" id="GO:0005525">
    <property type="term" value="F:GTP binding"/>
    <property type="evidence" value="ECO:0007669"/>
    <property type="project" value="UniProtKB-UniRule"/>
</dbReference>
<keyword evidence="2 4" id="KW-0067">ATP-binding</keyword>
<dbReference type="Gene3D" id="3.40.50.300">
    <property type="entry name" value="P-loop containing nucleotide triphosphate hydrolases"/>
    <property type="match status" value="1"/>
</dbReference>
<dbReference type="EMBL" id="FNWV01000001">
    <property type="protein sequence ID" value="SEH36947.1"/>
    <property type="molecule type" value="Genomic_DNA"/>
</dbReference>
<sequence length="290" mass="33588">MQLLIVTGMSGSGKSSVMDVMEDIGFYCIDNIPPKLITQFVDLCRQSESDINKIAVAVDIRTGDMFAEIFRSWQELKSRSDVDVKVLFIEANHDVLLKRYKETRRRHPLSDKFNGNIHDAINYEWEQLSQLREIADYYIETSNFTSSQLKEQVKGLFLEKSSDSLIIKVMSFGFKYGVSTEADLVFDVRCLPNPFYIEELRNHTGCDSCVRDYVMSFDQSKQLFDKLTDLIDYLIPLYVLEGKSQLVISFGCTGGKHRSITFAELMADHLIEKEYKVQKYHRDITKDRKF</sequence>
<dbReference type="SUPFAM" id="SSF52540">
    <property type="entry name" value="P-loop containing nucleoside triphosphate hydrolases"/>
    <property type="match status" value="1"/>
</dbReference>
<evidence type="ECO:0000256" key="4">
    <source>
        <dbReference type="HAMAP-Rule" id="MF_00636"/>
    </source>
</evidence>
<evidence type="ECO:0000259" key="5">
    <source>
        <dbReference type="Pfam" id="PF03668"/>
    </source>
</evidence>
<dbReference type="Proteomes" id="UP000183190">
    <property type="component" value="Unassembled WGS sequence"/>
</dbReference>
<gene>
    <name evidence="7" type="ORF">SAMN02910265_00060</name>
</gene>
<dbReference type="InterPro" id="IPR053930">
    <property type="entry name" value="RapZ-like_N"/>
</dbReference>
<evidence type="ECO:0000259" key="6">
    <source>
        <dbReference type="Pfam" id="PF22740"/>
    </source>
</evidence>
<dbReference type="OrthoDB" id="9784461at2"/>
<dbReference type="PIRSF" id="PIRSF005052">
    <property type="entry name" value="P-loopkin"/>
    <property type="match status" value="1"/>
</dbReference>
<evidence type="ECO:0000313" key="7">
    <source>
        <dbReference type="EMBL" id="SEH36947.1"/>
    </source>
</evidence>
<feature type="domain" description="RapZ C-terminal" evidence="6">
    <location>
        <begin position="166"/>
        <end position="284"/>
    </location>
</feature>
<dbReference type="AlphaFoldDB" id="A0A1H6HMA3"/>
<proteinExistence type="inferred from homology"/>
<feature type="binding site" evidence="4">
    <location>
        <begin position="59"/>
        <end position="62"/>
    </location>
    <ligand>
        <name>GTP</name>
        <dbReference type="ChEBI" id="CHEBI:37565"/>
    </ligand>
</feature>
<dbReference type="NCBIfam" id="NF003828">
    <property type="entry name" value="PRK05416.1"/>
    <property type="match status" value="1"/>
</dbReference>
<dbReference type="InterPro" id="IPR027417">
    <property type="entry name" value="P-loop_NTPase"/>
</dbReference>
<protein>
    <submittedName>
        <fullName evidence="7">UPF0042 nucleotide-binding protein</fullName>
    </submittedName>
</protein>
<feature type="domain" description="RapZ-like N-terminal" evidence="5">
    <location>
        <begin position="1"/>
        <end position="158"/>
    </location>
</feature>
<dbReference type="InterPro" id="IPR005337">
    <property type="entry name" value="RapZ-like"/>
</dbReference>
<feature type="binding site" evidence="4">
    <location>
        <begin position="8"/>
        <end position="15"/>
    </location>
    <ligand>
        <name>ATP</name>
        <dbReference type="ChEBI" id="CHEBI:30616"/>
    </ligand>
</feature>
<dbReference type="InterPro" id="IPR053931">
    <property type="entry name" value="RapZ_C"/>
</dbReference>